<dbReference type="NCBIfam" id="TIGR01409">
    <property type="entry name" value="TAT_signal_seq"/>
    <property type="match status" value="1"/>
</dbReference>
<dbReference type="RefSeq" id="WP_177195025.1">
    <property type="nucleotide sequence ID" value="NZ_FOQO01000002.1"/>
</dbReference>
<evidence type="ECO:0000256" key="1">
    <source>
        <dbReference type="ARBA" id="ARBA00022485"/>
    </source>
</evidence>
<dbReference type="AlphaFoldDB" id="A0A1I3F2N0"/>
<dbReference type="InterPro" id="IPR036188">
    <property type="entry name" value="FAD/NAD-bd_sf"/>
</dbReference>
<evidence type="ECO:0000256" key="5">
    <source>
        <dbReference type="ARBA" id="ARBA00023014"/>
    </source>
</evidence>
<proteinExistence type="predicted"/>
<organism evidence="6 7">
    <name type="scientific">Parapedobacter indicus</name>
    <dbReference type="NCBI Taxonomy" id="1477437"/>
    <lineage>
        <taxon>Bacteria</taxon>
        <taxon>Pseudomonadati</taxon>
        <taxon>Bacteroidota</taxon>
        <taxon>Sphingobacteriia</taxon>
        <taxon>Sphingobacteriales</taxon>
        <taxon>Sphingobacteriaceae</taxon>
        <taxon>Parapedobacter</taxon>
    </lineage>
</organism>
<dbReference type="GO" id="GO:0051539">
    <property type="term" value="F:4 iron, 4 sulfur cluster binding"/>
    <property type="evidence" value="ECO:0007669"/>
    <property type="project" value="UniProtKB-KW"/>
</dbReference>
<dbReference type="SUPFAM" id="SSF51905">
    <property type="entry name" value="FAD/NAD(P)-binding domain"/>
    <property type="match status" value="1"/>
</dbReference>
<keyword evidence="5" id="KW-0411">Iron-sulfur</keyword>
<dbReference type="GO" id="GO:0016491">
    <property type="term" value="F:oxidoreductase activity"/>
    <property type="evidence" value="ECO:0007669"/>
    <property type="project" value="UniProtKB-KW"/>
</dbReference>
<keyword evidence="7" id="KW-1185">Reference proteome</keyword>
<keyword evidence="2" id="KW-0479">Metal-binding</keyword>
<reference evidence="6 7" key="1">
    <citation type="submission" date="2016-10" db="EMBL/GenBank/DDBJ databases">
        <authorList>
            <person name="de Groot N.N."/>
        </authorList>
    </citation>
    <scope>NUCLEOTIDE SEQUENCE [LARGE SCALE GENOMIC DNA]</scope>
    <source>
        <strain evidence="6 7">RK1</strain>
    </source>
</reference>
<evidence type="ECO:0000313" key="6">
    <source>
        <dbReference type="EMBL" id="SFI05423.1"/>
    </source>
</evidence>
<accession>A0A1I3F2N0</accession>
<dbReference type="PROSITE" id="PS51318">
    <property type="entry name" value="TAT"/>
    <property type="match status" value="1"/>
</dbReference>
<gene>
    <name evidence="6" type="ORF">SAMN05444682_102138</name>
</gene>
<dbReference type="PANTHER" id="PTHR43498">
    <property type="entry name" value="FERREDOXIN:COB-COM HETERODISULFIDE REDUCTASE SUBUNIT A"/>
    <property type="match status" value="1"/>
</dbReference>
<dbReference type="Gene3D" id="3.50.50.60">
    <property type="entry name" value="FAD/NAD(P)-binding domain"/>
    <property type="match status" value="1"/>
</dbReference>
<dbReference type="Pfam" id="PF12831">
    <property type="entry name" value="FAD_oxidored"/>
    <property type="match status" value="1"/>
</dbReference>
<keyword evidence="3" id="KW-0560">Oxidoreductase</keyword>
<evidence type="ECO:0000313" key="7">
    <source>
        <dbReference type="Proteomes" id="UP000198670"/>
    </source>
</evidence>
<protein>
    <submittedName>
        <fullName evidence="6">Tat (Twin-arginine translocation) pathway signal sequence</fullName>
    </submittedName>
</protein>
<dbReference type="Proteomes" id="UP000198670">
    <property type="component" value="Unassembled WGS sequence"/>
</dbReference>
<keyword evidence="1" id="KW-0004">4Fe-4S</keyword>
<evidence type="ECO:0000256" key="4">
    <source>
        <dbReference type="ARBA" id="ARBA00023004"/>
    </source>
</evidence>
<dbReference type="InterPro" id="IPR039650">
    <property type="entry name" value="HdrA-like"/>
</dbReference>
<evidence type="ECO:0000256" key="3">
    <source>
        <dbReference type="ARBA" id="ARBA00023002"/>
    </source>
</evidence>
<evidence type="ECO:0000256" key="2">
    <source>
        <dbReference type="ARBA" id="ARBA00022723"/>
    </source>
</evidence>
<dbReference type="PANTHER" id="PTHR43498:SF1">
    <property type="entry name" value="COB--COM HETERODISULFIDE REDUCTASE IRON-SULFUR SUBUNIT A"/>
    <property type="match status" value="1"/>
</dbReference>
<sequence length="559" mass="62173">MEKKIIDSRRDFIKKVTIAASSMAGISATAGAAVNTAERGAADTKGHRYDLLVYGGTSGGIIAAYTAKKYGLSVLLIEPGRHLGGLSSGGLGATDTGGKEHVIVGLADDFYQRVGRYYGKEEPVYRFEPHVAESIFNSYVNEAELDVLYSRRVKRVHVNGTKIERVELESSSNPSEVQSILATHFIDASYEGDLMAKAGVTYTVGRESNEIYNEKYNGIVLSRLAGSYNGPVKRTSEWPVAVDPYMIPGKPSSGLLPEINDIAHRPDGQGDKSVQSYCFRLCMTQQKENQLPIAEPTNYSPDRYELLVRLLRKRPWKQLGKGNGFIISPMPNGKTDWNNYGLAGFSSNYTGKSHDYPDANYDERKRIWNDHIDYQKGLLWFIASDSRVPAHLREEMKTWGYCRDEFLDTDGWPHQLYIREARRMVGEFVMTEHECVGHRPVADGVVYGAYALDGHTCNRIVVDGRVENEGNYYITGFEPYLISYRSLLPKRGEITNLLVPVCLSASHASFGSIRMEPVFMGLGQAAGIAVFLAEKSQQALHDLDAAAIRSELSEKSFVK</sequence>
<name>A0A1I3F2N0_9SPHI</name>
<keyword evidence="4" id="KW-0408">Iron</keyword>
<dbReference type="STRING" id="1477437.SAMN05444682_102138"/>
<dbReference type="EMBL" id="FOQO01000002">
    <property type="protein sequence ID" value="SFI05423.1"/>
    <property type="molecule type" value="Genomic_DNA"/>
</dbReference>
<dbReference type="InterPro" id="IPR019546">
    <property type="entry name" value="TAT_signal_bac_arc"/>
</dbReference>
<dbReference type="GO" id="GO:0046872">
    <property type="term" value="F:metal ion binding"/>
    <property type="evidence" value="ECO:0007669"/>
    <property type="project" value="UniProtKB-KW"/>
</dbReference>
<dbReference type="InterPro" id="IPR006311">
    <property type="entry name" value="TAT_signal"/>
</dbReference>